<name>A0ABS9WJ52_9ACTN</name>
<keyword evidence="2" id="KW-0547">Nucleotide-binding</keyword>
<evidence type="ECO:0000313" key="6">
    <source>
        <dbReference type="EMBL" id="MCI2242907.1"/>
    </source>
</evidence>
<dbReference type="EMBL" id="JAJMLW010000004">
    <property type="protein sequence ID" value="MCI2242907.1"/>
    <property type="molecule type" value="Genomic_DNA"/>
</dbReference>
<dbReference type="PANTHER" id="PTHR42939">
    <property type="entry name" value="ABC TRANSPORTER ATP-BINDING PROTEIN ALBC-RELATED"/>
    <property type="match status" value="1"/>
</dbReference>
<evidence type="ECO:0000313" key="7">
    <source>
        <dbReference type="Proteomes" id="UP001430755"/>
    </source>
</evidence>
<evidence type="ECO:0000256" key="3">
    <source>
        <dbReference type="ARBA" id="ARBA00022840"/>
    </source>
</evidence>
<dbReference type="SUPFAM" id="SSF52540">
    <property type="entry name" value="P-loop containing nucleoside triphosphate hydrolases"/>
    <property type="match status" value="1"/>
</dbReference>
<evidence type="ECO:0000256" key="1">
    <source>
        <dbReference type="ARBA" id="ARBA00022448"/>
    </source>
</evidence>
<dbReference type="InterPro" id="IPR051782">
    <property type="entry name" value="ABC_Transporter_VariousFunc"/>
</dbReference>
<dbReference type="InterPro" id="IPR003593">
    <property type="entry name" value="AAA+_ATPase"/>
</dbReference>
<accession>A0ABS9WJ52</accession>
<dbReference type="RefSeq" id="WP_242166475.1">
    <property type="nucleotide sequence ID" value="NZ_JAJMLW010000004.1"/>
</dbReference>
<sequence>MNPVIELRGVTKDYGAGRGVFGLSLAVGRGEVVGFLGANGAGKSVTMRLLMGFIRADEGRASIGGADCFADRAAIQRRVGYLPGELACPADMTGVAFLDFMAAMRGASDARRRAELTAFFELDPRARIRSMSKGTKQKLGIVAAFMGAPDVLLLDEPTSGLDLLMQRRFVELVRAERDRGATVLLSSHVLGEVEGTCDRAVFIRAGRLSSEARAADLTLDATLERLYGADALDRHWAAPGAAVPGVAPAPPAPVPAASSKGGSR</sequence>
<protein>
    <submittedName>
        <fullName evidence="6">ABC transporter ATP-binding protein</fullName>
    </submittedName>
</protein>
<reference evidence="6" key="1">
    <citation type="submission" date="2021-11" db="EMBL/GenBank/DDBJ databases">
        <title>A Novel Adlercreutzia Species, isolated from a Allomyrina dichotoma larva feces.</title>
        <authorList>
            <person name="Suh M.K."/>
        </authorList>
    </citation>
    <scope>NUCLEOTIDE SEQUENCE</scope>
    <source>
        <strain evidence="6">JBNU-10</strain>
    </source>
</reference>
<dbReference type="SMART" id="SM00382">
    <property type="entry name" value="AAA"/>
    <property type="match status" value="1"/>
</dbReference>
<comment type="caution">
    <text evidence="6">The sequence shown here is derived from an EMBL/GenBank/DDBJ whole genome shotgun (WGS) entry which is preliminary data.</text>
</comment>
<proteinExistence type="predicted"/>
<keyword evidence="3 6" id="KW-0067">ATP-binding</keyword>
<keyword evidence="7" id="KW-1185">Reference proteome</keyword>
<dbReference type="InterPro" id="IPR027417">
    <property type="entry name" value="P-loop_NTPase"/>
</dbReference>
<dbReference type="Gene3D" id="3.40.50.300">
    <property type="entry name" value="P-loop containing nucleotide triphosphate hydrolases"/>
    <property type="match status" value="1"/>
</dbReference>
<dbReference type="Proteomes" id="UP001430755">
    <property type="component" value="Unassembled WGS sequence"/>
</dbReference>
<evidence type="ECO:0000256" key="2">
    <source>
        <dbReference type="ARBA" id="ARBA00022741"/>
    </source>
</evidence>
<organism evidence="6 7">
    <name type="scientific">Adlercreutzia faecimuris</name>
    <dbReference type="NCBI Taxonomy" id="2897341"/>
    <lineage>
        <taxon>Bacteria</taxon>
        <taxon>Bacillati</taxon>
        <taxon>Actinomycetota</taxon>
        <taxon>Coriobacteriia</taxon>
        <taxon>Eggerthellales</taxon>
        <taxon>Eggerthellaceae</taxon>
        <taxon>Adlercreutzia</taxon>
    </lineage>
</organism>
<feature type="domain" description="ABC transporter" evidence="5">
    <location>
        <begin position="5"/>
        <end position="230"/>
    </location>
</feature>
<dbReference type="CDD" id="cd03230">
    <property type="entry name" value="ABC_DR_subfamily_A"/>
    <property type="match status" value="1"/>
</dbReference>
<gene>
    <name evidence="6" type="ORF">LPT13_11175</name>
</gene>
<keyword evidence="1" id="KW-0813">Transport</keyword>
<dbReference type="GO" id="GO:0005524">
    <property type="term" value="F:ATP binding"/>
    <property type="evidence" value="ECO:0007669"/>
    <property type="project" value="UniProtKB-KW"/>
</dbReference>
<dbReference type="PANTHER" id="PTHR42939:SF1">
    <property type="entry name" value="ABC TRANSPORTER ATP-BINDING PROTEIN ALBC-RELATED"/>
    <property type="match status" value="1"/>
</dbReference>
<dbReference type="PROSITE" id="PS50893">
    <property type="entry name" value="ABC_TRANSPORTER_2"/>
    <property type="match status" value="1"/>
</dbReference>
<dbReference type="InterPro" id="IPR003439">
    <property type="entry name" value="ABC_transporter-like_ATP-bd"/>
</dbReference>
<evidence type="ECO:0000256" key="4">
    <source>
        <dbReference type="SAM" id="MobiDB-lite"/>
    </source>
</evidence>
<evidence type="ECO:0000259" key="5">
    <source>
        <dbReference type="PROSITE" id="PS50893"/>
    </source>
</evidence>
<dbReference type="Pfam" id="PF00005">
    <property type="entry name" value="ABC_tran"/>
    <property type="match status" value="1"/>
</dbReference>
<feature type="region of interest" description="Disordered" evidence="4">
    <location>
        <begin position="243"/>
        <end position="264"/>
    </location>
</feature>